<dbReference type="InterPro" id="IPR006429">
    <property type="entry name" value="Phage_lambda_portal"/>
</dbReference>
<dbReference type="NCBIfam" id="TIGR01539">
    <property type="entry name" value="portal_lambda"/>
    <property type="match status" value="1"/>
</dbReference>
<dbReference type="GO" id="GO:0019068">
    <property type="term" value="P:virion assembly"/>
    <property type="evidence" value="ECO:0007669"/>
    <property type="project" value="InterPro"/>
</dbReference>
<gene>
    <name evidence="1" type="ORF">AAX29_00566</name>
</gene>
<dbReference type="Proteomes" id="UP000093281">
    <property type="component" value="Unassembled WGS sequence"/>
</dbReference>
<comment type="caution">
    <text evidence="1">The sequence shown here is derived from an EMBL/GenBank/DDBJ whole genome shotgun (WGS) entry which is preliminary data.</text>
</comment>
<dbReference type="Pfam" id="PF05136">
    <property type="entry name" value="Phage_portal_2"/>
    <property type="match status" value="1"/>
</dbReference>
<dbReference type="OrthoDB" id="622132at2"/>
<evidence type="ECO:0000313" key="1">
    <source>
        <dbReference type="EMBL" id="OCL99525.1"/>
    </source>
</evidence>
<organism evidence="1 2">
    <name type="scientific">Aliarcobacter thereius</name>
    <dbReference type="NCBI Taxonomy" id="544718"/>
    <lineage>
        <taxon>Bacteria</taxon>
        <taxon>Pseudomonadati</taxon>
        <taxon>Campylobacterota</taxon>
        <taxon>Epsilonproteobacteria</taxon>
        <taxon>Campylobacterales</taxon>
        <taxon>Arcobacteraceae</taxon>
        <taxon>Aliarcobacter</taxon>
    </lineage>
</organism>
<sequence>MNKIVRTVLWASNVATFGTVRKFYERAFYEGAKQTRLNRDFNIQNNHFELQASSDRDMLRARARWLSSNNPICKSIDNSIIKNVIGSGISLQSRIDKNEVKNAEELNNKIETLWNEFIKKQNFDVTGRASFRKFQKMLLKAKLVDGESLINCVWTKDKQFPLKFQIVEVDQFDISKKKNKDNTIFSGVEIDSFGKPVAYHLKTEINSFTSKRFESKNIIHFYDSERATQYRGISDYAQTINNIKDFQAYNDSEIIKNRILASFATFIKTTSVGGSLFGDTKTGEKQGSSDPIKEVTAGMIRYLRPGEEVQSIQSNQLGNSYNDFIKNTIRIIAAGRDISYELAIRDYSQVNFSSARASLIQDNKRFDDEQILLIEDALNPIFEMFIDSVVLSGALKLPNDYWTNKEKYISPIWIKPTREWVDPLKDIKAIEYEIKLGLNSKTRAAAGKGRDYEEILDEQINEEKMMIEKRKKAGLEVAPKNEE</sequence>
<dbReference type="RefSeq" id="WP_066185458.1">
    <property type="nucleotide sequence ID" value="NZ_LCUJ01000002.1"/>
</dbReference>
<protein>
    <submittedName>
        <fullName evidence="1">Phage portal protein, lambda family</fullName>
    </submittedName>
</protein>
<accession>A0A1C0B7E1</accession>
<dbReference type="AlphaFoldDB" id="A0A1C0B7E1"/>
<name>A0A1C0B7E1_9BACT</name>
<dbReference type="EMBL" id="LCUJ01000002">
    <property type="protein sequence ID" value="OCL99525.1"/>
    <property type="molecule type" value="Genomic_DNA"/>
</dbReference>
<proteinExistence type="predicted"/>
<dbReference type="GO" id="GO:0005198">
    <property type="term" value="F:structural molecule activity"/>
    <property type="evidence" value="ECO:0007669"/>
    <property type="project" value="InterPro"/>
</dbReference>
<reference evidence="2" key="1">
    <citation type="submission" date="2015-05" db="EMBL/GenBank/DDBJ databases">
        <authorList>
            <person name="Rovetto F."/>
            <person name="Cocolin L."/>
            <person name="Illeghems K."/>
            <person name="Van Nieuwerburgh F."/>
            <person name="Houf K."/>
        </authorList>
    </citation>
    <scope>NUCLEOTIDE SEQUENCE [LARGE SCALE GENOMIC DNA]</scope>
    <source>
        <strain evidence="2">DU22</strain>
    </source>
</reference>
<evidence type="ECO:0000313" key="2">
    <source>
        <dbReference type="Proteomes" id="UP000093281"/>
    </source>
</evidence>
<dbReference type="PATRIC" id="fig|544718.51.peg.555"/>